<dbReference type="GO" id="GO:0044550">
    <property type="term" value="P:secondary metabolite biosynthetic process"/>
    <property type="evidence" value="ECO:0007669"/>
    <property type="project" value="TreeGrafter"/>
</dbReference>
<dbReference type="RefSeq" id="WP_113959282.1">
    <property type="nucleotide sequence ID" value="NZ_QNRR01000005.1"/>
</dbReference>
<dbReference type="InterPro" id="IPR009081">
    <property type="entry name" value="PP-bd_ACP"/>
</dbReference>
<dbReference type="SUPFAM" id="SSF53474">
    <property type="entry name" value="alpha/beta-Hydrolases"/>
    <property type="match status" value="1"/>
</dbReference>
<dbReference type="InterPro" id="IPR029058">
    <property type="entry name" value="AB_hydrolase_fold"/>
</dbReference>
<dbReference type="GO" id="GO:0031177">
    <property type="term" value="F:phosphopantetheine binding"/>
    <property type="evidence" value="ECO:0007669"/>
    <property type="project" value="TreeGrafter"/>
</dbReference>
<dbReference type="Proteomes" id="UP000253426">
    <property type="component" value="Unassembled WGS sequence"/>
</dbReference>
<gene>
    <name evidence="2" type="ORF">DES53_105210</name>
</gene>
<feature type="domain" description="Carrier" evidence="1">
    <location>
        <begin position="514"/>
        <end position="589"/>
    </location>
</feature>
<dbReference type="PANTHER" id="PTHR45527:SF1">
    <property type="entry name" value="FATTY ACID SYNTHASE"/>
    <property type="match status" value="1"/>
</dbReference>
<dbReference type="Pfam" id="PF00501">
    <property type="entry name" value="AMP-binding"/>
    <property type="match status" value="1"/>
</dbReference>
<protein>
    <submittedName>
        <fullName evidence="2">Amino acid adenylation domain-containing protein</fullName>
    </submittedName>
</protein>
<dbReference type="SUPFAM" id="SSF47336">
    <property type="entry name" value="ACP-like"/>
    <property type="match status" value="1"/>
</dbReference>
<dbReference type="OrthoDB" id="2203190at2"/>
<dbReference type="Pfam" id="PF13193">
    <property type="entry name" value="AMP-binding_C"/>
    <property type="match status" value="1"/>
</dbReference>
<dbReference type="AlphaFoldDB" id="A0A366HNK2"/>
<accession>A0A366HNK2</accession>
<proteinExistence type="predicted"/>
<evidence type="ECO:0000313" key="2">
    <source>
        <dbReference type="EMBL" id="RBP43811.1"/>
    </source>
</evidence>
<name>A0A366HNK2_9BACT</name>
<dbReference type="InterPro" id="IPR042099">
    <property type="entry name" value="ANL_N_sf"/>
</dbReference>
<dbReference type="InterPro" id="IPR045851">
    <property type="entry name" value="AMP-bd_C_sf"/>
</dbReference>
<dbReference type="EMBL" id="QNRR01000005">
    <property type="protein sequence ID" value="RBP43811.1"/>
    <property type="molecule type" value="Genomic_DNA"/>
</dbReference>
<keyword evidence="3" id="KW-1185">Reference proteome</keyword>
<sequence>MELESWTAQTIPECFEKVLVRNPEAPAVVSGGRTVTYGELAREVALLADALLSEGVVPGDRVALLLPDDIPLIVGWLGVLKAGAVCVPLSVEHPEERLRSIVSDAEPKTLVTHGALLDLARRVRGERGSIVNLDRLPAPRNQVAERLAITSESYAYLLYTSGTTGRPKGVIQTHRNLLKNVHAFSELMDISSEDRLVGLTAFSMGQGVATMFVSLLNGATLYPYNLRLAGLASLTPWLEQERISIYTSSVTLFRQFAGCVQAGVSFPHLRIIRLGTEELRLADVELFKSRFPRGCVLLNCLGSTETFNYARFRIDHDTLISDKAVPVGLPPEGTTLSILNEEGNECREGEVGEIVAYSAYLSPGYWRDDALTADRFRGEGKGRSYRTGDTGRRLPDGSIAFAGRLDHQVKIRGNRIELGEVEHALTNQPGVAGAAVIAHQDGGAEMALMAHVVTQLPEWEIRAYLRSRLPDFMMPSVVRTIDALPLTPSGKVDREALRRQKVFVENKTAFPEEGLLSEWEMAMAACWSRVLGGYVPGLHDEFMMVGGDSLKALRLFAEIRASMGVMFDSSDVSEAFTVASMARTAETRTEAPQVTRAPLVLEWNADWNFLVRVQAGDEAHPIIIVPGGWGDETEILLLAGVVSALQTSRAIYAVRSRAMDDDWPVAGSLSDHAAAVLQELRPVIAEKKWTLIGECVASAVAMEVACQAEAQGFAPEAVTMLDPLTPPRSPWIEGIEGKRMEVPESEQIKNAPDKVRNYYRLMRNSPVGRIRSDLQVILASDAKNSDHALEYWGQCTGGQLHLRAVRGTHESYLRSDGAETATLLNQHLFGEKNHAVRA</sequence>
<dbReference type="PROSITE" id="PS50075">
    <property type="entry name" value="CARRIER"/>
    <property type="match status" value="1"/>
</dbReference>
<dbReference type="Gene3D" id="1.10.1200.10">
    <property type="entry name" value="ACP-like"/>
    <property type="match status" value="1"/>
</dbReference>
<dbReference type="SUPFAM" id="SSF56801">
    <property type="entry name" value="Acetyl-CoA synthetase-like"/>
    <property type="match status" value="1"/>
</dbReference>
<comment type="caution">
    <text evidence="2">The sequence shown here is derived from an EMBL/GenBank/DDBJ whole genome shotgun (WGS) entry which is preliminary data.</text>
</comment>
<dbReference type="Pfam" id="PF00550">
    <property type="entry name" value="PP-binding"/>
    <property type="match status" value="1"/>
</dbReference>
<dbReference type="PANTHER" id="PTHR45527">
    <property type="entry name" value="NONRIBOSOMAL PEPTIDE SYNTHETASE"/>
    <property type="match status" value="1"/>
</dbReference>
<dbReference type="GO" id="GO:0043041">
    <property type="term" value="P:amino acid activation for nonribosomal peptide biosynthetic process"/>
    <property type="evidence" value="ECO:0007669"/>
    <property type="project" value="TreeGrafter"/>
</dbReference>
<dbReference type="Gene3D" id="3.40.50.12780">
    <property type="entry name" value="N-terminal domain of ligase-like"/>
    <property type="match status" value="1"/>
</dbReference>
<organism evidence="2 3">
    <name type="scientific">Roseimicrobium gellanilyticum</name>
    <dbReference type="NCBI Taxonomy" id="748857"/>
    <lineage>
        <taxon>Bacteria</taxon>
        <taxon>Pseudomonadati</taxon>
        <taxon>Verrucomicrobiota</taxon>
        <taxon>Verrucomicrobiia</taxon>
        <taxon>Verrucomicrobiales</taxon>
        <taxon>Verrucomicrobiaceae</taxon>
        <taxon>Roseimicrobium</taxon>
    </lineage>
</organism>
<dbReference type="InterPro" id="IPR000873">
    <property type="entry name" value="AMP-dep_synth/lig_dom"/>
</dbReference>
<dbReference type="InterPro" id="IPR036736">
    <property type="entry name" value="ACP-like_sf"/>
</dbReference>
<dbReference type="PROSITE" id="PS00455">
    <property type="entry name" value="AMP_BINDING"/>
    <property type="match status" value="1"/>
</dbReference>
<reference evidence="2 3" key="1">
    <citation type="submission" date="2018-06" db="EMBL/GenBank/DDBJ databases">
        <title>Genomic Encyclopedia of Type Strains, Phase IV (KMG-IV): sequencing the most valuable type-strain genomes for metagenomic binning, comparative biology and taxonomic classification.</title>
        <authorList>
            <person name="Goeker M."/>
        </authorList>
    </citation>
    <scope>NUCLEOTIDE SEQUENCE [LARGE SCALE GENOMIC DNA]</scope>
    <source>
        <strain evidence="2 3">DSM 25532</strain>
    </source>
</reference>
<dbReference type="CDD" id="cd05930">
    <property type="entry name" value="A_NRPS"/>
    <property type="match status" value="1"/>
</dbReference>
<dbReference type="InterPro" id="IPR025110">
    <property type="entry name" value="AMP-bd_C"/>
</dbReference>
<dbReference type="Gene3D" id="3.40.50.1820">
    <property type="entry name" value="alpha/beta hydrolase"/>
    <property type="match status" value="1"/>
</dbReference>
<dbReference type="InterPro" id="IPR020845">
    <property type="entry name" value="AMP-binding_CS"/>
</dbReference>
<evidence type="ECO:0000259" key="1">
    <source>
        <dbReference type="PROSITE" id="PS50075"/>
    </source>
</evidence>
<evidence type="ECO:0000313" key="3">
    <source>
        <dbReference type="Proteomes" id="UP000253426"/>
    </source>
</evidence>
<dbReference type="Gene3D" id="3.30.300.30">
    <property type="match status" value="1"/>
</dbReference>
<dbReference type="GO" id="GO:0005737">
    <property type="term" value="C:cytoplasm"/>
    <property type="evidence" value="ECO:0007669"/>
    <property type="project" value="TreeGrafter"/>
</dbReference>